<feature type="region of interest" description="Disordered" evidence="1">
    <location>
        <begin position="80"/>
        <end position="100"/>
    </location>
</feature>
<dbReference type="KEGG" id="pco:PHACADRAFT_265007"/>
<keyword evidence="2" id="KW-0812">Transmembrane</keyword>
<feature type="region of interest" description="Disordered" evidence="1">
    <location>
        <begin position="520"/>
        <end position="581"/>
    </location>
</feature>
<feature type="compositionally biased region" description="Polar residues" evidence="1">
    <location>
        <begin position="942"/>
        <end position="955"/>
    </location>
</feature>
<evidence type="ECO:0000313" key="4">
    <source>
        <dbReference type="Proteomes" id="UP000008370"/>
    </source>
</evidence>
<reference evidence="3 4" key="1">
    <citation type="journal article" date="2012" name="BMC Genomics">
        <title>Comparative genomics of the white-rot fungi, Phanerochaete carnosa and P. chrysosporium, to elucidate the genetic basis of the distinct wood types they colonize.</title>
        <authorList>
            <person name="Suzuki H."/>
            <person name="MacDonald J."/>
            <person name="Syed K."/>
            <person name="Salamov A."/>
            <person name="Hori C."/>
            <person name="Aerts A."/>
            <person name="Henrissat B."/>
            <person name="Wiebenga A."/>
            <person name="vanKuyk P.A."/>
            <person name="Barry K."/>
            <person name="Lindquist E."/>
            <person name="LaButti K."/>
            <person name="Lapidus A."/>
            <person name="Lucas S."/>
            <person name="Coutinho P."/>
            <person name="Gong Y."/>
            <person name="Samejima M."/>
            <person name="Mahadevan R."/>
            <person name="Abou-Zaid M."/>
            <person name="de Vries R.P."/>
            <person name="Igarashi K."/>
            <person name="Yadav J.S."/>
            <person name="Grigoriev I.V."/>
            <person name="Master E.R."/>
        </authorList>
    </citation>
    <scope>NUCLEOTIDE SEQUENCE [LARGE SCALE GENOMIC DNA]</scope>
    <source>
        <strain evidence="3 4">HHB-10118-sp</strain>
    </source>
</reference>
<feature type="region of interest" description="Disordered" evidence="1">
    <location>
        <begin position="997"/>
        <end position="1087"/>
    </location>
</feature>
<dbReference type="InParanoid" id="K5VRV1"/>
<feature type="compositionally biased region" description="Acidic residues" evidence="1">
    <location>
        <begin position="710"/>
        <end position="724"/>
    </location>
</feature>
<feature type="compositionally biased region" description="Basic and acidic residues" evidence="1">
    <location>
        <begin position="845"/>
        <end position="860"/>
    </location>
</feature>
<feature type="compositionally biased region" description="Low complexity" evidence="1">
    <location>
        <begin position="257"/>
        <end position="271"/>
    </location>
</feature>
<evidence type="ECO:0008006" key="5">
    <source>
        <dbReference type="Google" id="ProtNLM"/>
    </source>
</evidence>
<feature type="region of interest" description="Disordered" evidence="1">
    <location>
        <begin position="176"/>
        <end position="231"/>
    </location>
</feature>
<dbReference type="HOGENOM" id="CLU_008678_0_0_1"/>
<keyword evidence="4" id="KW-1185">Reference proteome</keyword>
<feature type="compositionally biased region" description="Polar residues" evidence="1">
    <location>
        <begin position="549"/>
        <end position="560"/>
    </location>
</feature>
<feature type="compositionally biased region" description="Pro residues" evidence="1">
    <location>
        <begin position="200"/>
        <end position="209"/>
    </location>
</feature>
<feature type="compositionally biased region" description="Basic and acidic residues" evidence="1">
    <location>
        <begin position="277"/>
        <end position="292"/>
    </location>
</feature>
<protein>
    <recommendedName>
        <fullName evidence="5">RGS domain-containing protein</fullName>
    </recommendedName>
</protein>
<dbReference type="GeneID" id="18918988"/>
<gene>
    <name evidence="3" type="ORF">PHACADRAFT_265007</name>
</gene>
<feature type="region of interest" description="Disordered" evidence="1">
    <location>
        <begin position="251"/>
        <end position="304"/>
    </location>
</feature>
<feature type="compositionally biased region" description="Acidic residues" evidence="1">
    <location>
        <begin position="684"/>
        <end position="693"/>
    </location>
</feature>
<accession>K5VRV1</accession>
<feature type="compositionally biased region" description="Low complexity" evidence="1">
    <location>
        <begin position="1"/>
        <end position="12"/>
    </location>
</feature>
<sequence>MASPPRAARASMPPSPSSPRPYAPSTPGPSHPRPVPSSSRPVPVRPPPPPPPPPTQPTTVKLSPSGLRNFAFRLTHPPEIPSDLVSPIPPSSQTPSARAKGKARAHWWSWDLATWGIQPHYKVSLEDVLARKHLPPLGLKDFEEWLLFVDGAPENLYFILWLRAYTTRYGRWTSSLKSSAETKRAKRKQRHSQDLTFNTHPPPPAPLQPPMLHHPNPLQPGSSHHMPSGRERPFPSLGLAISFLSTSSALQPALGHSQPSSPTAVSSPTSPGAQDAGEGHEHLDGRGTDRRFRPYAPSPPPLPPNPSLALFYLRAKETFFAPGAPYDLNIGSNVLGAFFPTEDEKAGARSSRHDTGDPYDALRNLSSKDFQRISKGANSLGGKLPPPPDPQVFDEIKDIVEGRLKASLERLVVATYNNVGMSRAYCGNAGGMVIGIITSGPPLAASFSLHASRWWRIFALPGMWLGLTIFISALYGVCMMIYIFGDLRQLRSFELSRPAISNPKPLRSDPLSVHRESLKNITRNPSKPPSPTGVTFTNPFPTSGGPATFSITPSPTTSVLPDSKRSLPALDLGAPSEKAVPRKMSLPTGLFFGSRARAEQDETERERFERMLREATTPLTHPPVMPPPPRVRPASVSEAALDPLESSPCLPTLTIVPPERVHFDHGKRKSLDGAALEVTRACDNEEIEEEGVSDEGYTSDSSCGSSGSDSESDEDEDEDEDECVDPTQRTRRRRRRRRPAIEVSDAFYDEHPSPEGPATAPADWFPSSLERAARMNPIRDCPGPVPPHVSGFTSSNTSSYLASSRGSAATHGKKKPPPTPGRDPLWPDYDGNGESPSAWAQWMQRDADDGRRAERSDQQHEPLPGTAMFIRPYAYDASEPWVAGCGPDDLEKGLRHRAAGGPVGGDGFDFDGLPARTTFSVTLKPSAPHLKEDAKGKGATDRASSPAPSQGTRSDLGSAIDAERCGWLARQWWQALEFLQRHCSPDNVVQVLRQRRSRERAEASKEEEKAGARGDTRKGEREREKGKKKEEKGWDRETKEKEKEEKEKGGERDVEKAVEPAPQEPAARRNQPCPAPNRPLAPAGEPECEVNGWRRRLRRVYLSVPAFAAPLTPVLNPLVGRAQWEIVVRSATAALVISLAVVGGLLGVPE</sequence>
<dbReference type="STRING" id="650164.K5VRV1"/>
<dbReference type="PANTHER" id="PTHR39466">
    <property type="entry name" value="RGS DOMAIN-CONTAINING PROTEIN"/>
    <property type="match status" value="1"/>
</dbReference>
<evidence type="ECO:0000256" key="2">
    <source>
        <dbReference type="SAM" id="Phobius"/>
    </source>
</evidence>
<feature type="compositionally biased region" description="Low complexity" evidence="1">
    <location>
        <begin position="699"/>
        <end position="709"/>
    </location>
</feature>
<feature type="region of interest" description="Disordered" evidence="1">
    <location>
        <begin position="881"/>
        <end position="957"/>
    </location>
</feature>
<feature type="compositionally biased region" description="Basic and acidic residues" evidence="1">
    <location>
        <begin position="999"/>
        <end position="1058"/>
    </location>
</feature>
<proteinExistence type="predicted"/>
<feature type="region of interest" description="Disordered" evidence="1">
    <location>
        <begin position="618"/>
        <end position="637"/>
    </location>
</feature>
<name>K5VRV1_PHACS</name>
<feature type="transmembrane region" description="Helical" evidence="2">
    <location>
        <begin position="1126"/>
        <end position="1148"/>
    </location>
</feature>
<feature type="compositionally biased region" description="Pro residues" evidence="1">
    <location>
        <begin position="43"/>
        <end position="56"/>
    </location>
</feature>
<keyword evidence="2" id="KW-1133">Transmembrane helix</keyword>
<dbReference type="EMBL" id="JH930480">
    <property type="protein sequence ID" value="EKM49495.1"/>
    <property type="molecule type" value="Genomic_DNA"/>
</dbReference>
<feature type="transmembrane region" description="Helical" evidence="2">
    <location>
        <begin position="463"/>
        <end position="484"/>
    </location>
</feature>
<dbReference type="Proteomes" id="UP000008370">
    <property type="component" value="Unassembled WGS sequence"/>
</dbReference>
<dbReference type="RefSeq" id="XP_007401564.1">
    <property type="nucleotide sequence ID" value="XM_007401502.1"/>
</dbReference>
<keyword evidence="2" id="KW-0472">Membrane</keyword>
<evidence type="ECO:0000256" key="1">
    <source>
        <dbReference type="SAM" id="MobiDB-lite"/>
    </source>
</evidence>
<feature type="region of interest" description="Disordered" evidence="1">
    <location>
        <begin position="1"/>
        <end position="63"/>
    </location>
</feature>
<feature type="region of interest" description="Disordered" evidence="1">
    <location>
        <begin position="682"/>
        <end position="867"/>
    </location>
</feature>
<feature type="compositionally biased region" description="Basic and acidic residues" evidence="1">
    <location>
        <begin position="929"/>
        <end position="940"/>
    </location>
</feature>
<feature type="compositionally biased region" description="Pro residues" evidence="1">
    <location>
        <begin position="13"/>
        <end position="35"/>
    </location>
</feature>
<evidence type="ECO:0000313" key="3">
    <source>
        <dbReference type="EMBL" id="EKM49495.1"/>
    </source>
</evidence>
<organism evidence="3 4">
    <name type="scientific">Phanerochaete carnosa (strain HHB-10118-sp)</name>
    <name type="common">White-rot fungus</name>
    <name type="synonym">Peniophora carnosa</name>
    <dbReference type="NCBI Taxonomy" id="650164"/>
    <lineage>
        <taxon>Eukaryota</taxon>
        <taxon>Fungi</taxon>
        <taxon>Dikarya</taxon>
        <taxon>Basidiomycota</taxon>
        <taxon>Agaricomycotina</taxon>
        <taxon>Agaricomycetes</taxon>
        <taxon>Polyporales</taxon>
        <taxon>Phanerochaetaceae</taxon>
        <taxon>Phanerochaete</taxon>
    </lineage>
</organism>
<dbReference type="AlphaFoldDB" id="K5VRV1"/>
<dbReference type="PANTHER" id="PTHR39466:SF1">
    <property type="entry name" value="RGS DOMAIN-CONTAINING PROTEIN"/>
    <property type="match status" value="1"/>
</dbReference>
<dbReference type="OrthoDB" id="3232309at2759"/>
<feature type="compositionally biased region" description="Basic residues" evidence="1">
    <location>
        <begin position="729"/>
        <end position="738"/>
    </location>
</feature>
<feature type="transmembrane region" description="Helical" evidence="2">
    <location>
        <begin position="1100"/>
        <end position="1120"/>
    </location>
</feature>
<feature type="compositionally biased region" description="Pro residues" evidence="1">
    <location>
        <begin position="620"/>
        <end position="631"/>
    </location>
</feature>
<feature type="compositionally biased region" description="Polar residues" evidence="1">
    <location>
        <begin position="532"/>
        <end position="541"/>
    </location>
</feature>
<feature type="compositionally biased region" description="Low complexity" evidence="1">
    <location>
        <begin position="794"/>
        <end position="804"/>
    </location>
</feature>